<dbReference type="Pfam" id="PF00069">
    <property type="entry name" value="Pkinase"/>
    <property type="match status" value="1"/>
</dbReference>
<dbReference type="SMART" id="SM00220">
    <property type="entry name" value="S_TKc"/>
    <property type="match status" value="1"/>
</dbReference>
<dbReference type="Gene3D" id="1.10.510.10">
    <property type="entry name" value="Transferase(Phosphotransferase) domain 1"/>
    <property type="match status" value="1"/>
</dbReference>
<dbReference type="PANTHER" id="PTHR15508">
    <property type="entry name" value="RIBOSOMAL PROTEIN S6 KINASE"/>
    <property type="match status" value="1"/>
</dbReference>
<dbReference type="AlphaFoldDB" id="A0A9N9TVN1"/>
<dbReference type="SMART" id="SM00745">
    <property type="entry name" value="MIT"/>
    <property type="match status" value="1"/>
</dbReference>
<dbReference type="PROSITE" id="PS50195">
    <property type="entry name" value="PX"/>
    <property type="match status" value="1"/>
</dbReference>
<keyword evidence="5" id="KW-1185">Reference proteome</keyword>
<name>A0A9N9TVN1_PHYSR</name>
<organism evidence="4 5">
    <name type="scientific">Phyllotreta striolata</name>
    <name type="common">Striped flea beetle</name>
    <name type="synonym">Crioceris striolata</name>
    <dbReference type="NCBI Taxonomy" id="444603"/>
    <lineage>
        <taxon>Eukaryota</taxon>
        <taxon>Metazoa</taxon>
        <taxon>Ecdysozoa</taxon>
        <taxon>Arthropoda</taxon>
        <taxon>Hexapoda</taxon>
        <taxon>Insecta</taxon>
        <taxon>Pterygota</taxon>
        <taxon>Neoptera</taxon>
        <taxon>Endopterygota</taxon>
        <taxon>Coleoptera</taxon>
        <taxon>Polyphaga</taxon>
        <taxon>Cucujiformia</taxon>
        <taxon>Chrysomeloidea</taxon>
        <taxon>Chrysomelidae</taxon>
        <taxon>Galerucinae</taxon>
        <taxon>Alticini</taxon>
        <taxon>Phyllotreta</taxon>
    </lineage>
</organism>
<reference evidence="4" key="1">
    <citation type="submission" date="2022-01" db="EMBL/GenBank/DDBJ databases">
        <authorList>
            <person name="King R."/>
        </authorList>
    </citation>
    <scope>NUCLEOTIDE SEQUENCE</scope>
</reference>
<evidence type="ECO:0000256" key="1">
    <source>
        <dbReference type="SAM" id="MobiDB-lite"/>
    </source>
</evidence>
<dbReference type="SMART" id="SM00312">
    <property type="entry name" value="PX"/>
    <property type="match status" value="1"/>
</dbReference>
<feature type="region of interest" description="Disordered" evidence="1">
    <location>
        <begin position="427"/>
        <end position="446"/>
    </location>
</feature>
<dbReference type="OrthoDB" id="1278353at2759"/>
<dbReference type="SUPFAM" id="SSF56112">
    <property type="entry name" value="Protein kinase-like (PK-like)"/>
    <property type="match status" value="1"/>
</dbReference>
<dbReference type="InterPro" id="IPR011009">
    <property type="entry name" value="Kinase-like_dom_sf"/>
</dbReference>
<dbReference type="GO" id="GO:0035091">
    <property type="term" value="F:phosphatidylinositol binding"/>
    <property type="evidence" value="ECO:0007669"/>
    <property type="project" value="InterPro"/>
</dbReference>
<dbReference type="Proteomes" id="UP001153712">
    <property type="component" value="Chromosome 6"/>
</dbReference>
<dbReference type="Pfam" id="PF00787">
    <property type="entry name" value="PX"/>
    <property type="match status" value="1"/>
</dbReference>
<dbReference type="Gene3D" id="3.30.1520.10">
    <property type="entry name" value="Phox-like domain"/>
    <property type="match status" value="1"/>
</dbReference>
<evidence type="ECO:0000259" key="3">
    <source>
        <dbReference type="PROSITE" id="PS50195"/>
    </source>
</evidence>
<dbReference type="InterPro" id="IPR036871">
    <property type="entry name" value="PX_dom_sf"/>
</dbReference>
<dbReference type="InterPro" id="IPR000719">
    <property type="entry name" value="Prot_kinase_dom"/>
</dbReference>
<dbReference type="InterPro" id="IPR051866">
    <property type="entry name" value="Intracell_Sig-Traffick_Protein"/>
</dbReference>
<dbReference type="InterPro" id="IPR007330">
    <property type="entry name" value="MIT_dom"/>
</dbReference>
<dbReference type="InterPro" id="IPR036181">
    <property type="entry name" value="MIT_dom_sf"/>
</dbReference>
<dbReference type="SUPFAM" id="SSF116846">
    <property type="entry name" value="MIT domain"/>
    <property type="match status" value="1"/>
</dbReference>
<accession>A0A9N9TVN1</accession>
<feature type="domain" description="Protein kinase" evidence="2">
    <location>
        <begin position="317"/>
        <end position="673"/>
    </location>
</feature>
<dbReference type="Pfam" id="PF04212">
    <property type="entry name" value="MIT"/>
    <property type="match status" value="1"/>
</dbReference>
<feature type="domain" description="PX" evidence="3">
    <location>
        <begin position="1"/>
        <end position="128"/>
    </location>
</feature>
<evidence type="ECO:0008006" key="6">
    <source>
        <dbReference type="Google" id="ProtNLM"/>
    </source>
</evidence>
<evidence type="ECO:0000313" key="4">
    <source>
        <dbReference type="EMBL" id="CAG9863559.1"/>
    </source>
</evidence>
<evidence type="ECO:0000259" key="2">
    <source>
        <dbReference type="PROSITE" id="PS50011"/>
    </source>
</evidence>
<protein>
    <recommendedName>
        <fullName evidence="6">Ribosomal protein S6 kinase delta-1</fullName>
    </recommendedName>
</protein>
<dbReference type="Gene3D" id="1.20.58.80">
    <property type="entry name" value="Phosphotransferase system, lactose/cellobiose-type IIA subunit"/>
    <property type="match status" value="1"/>
</dbReference>
<proteinExistence type="predicted"/>
<sequence length="684" mass="78768">MVSIHDKWMRIFDIPDTRKHKSGFTIYKVVSLLYPETCPDAVTKVTVWKRYNDFRRLHKELKLLYKKITNNKDFPNLPAKTIIKRFDKEIIEERKQSILLLLDFIGCHYQLFTSKEFIKFLETSHTPSEHLTSNITSIRAELHLPEDPEVCAALSDDDITISDSDSICTLSTQLPVDVLSDTKTQTIRPARLSKFNSTASLNSHTSSNNSDLSNITNIFDSISLLDGQSYSIPFIRSLDDNVQYILDASVHVNLAGELEEGKKYEEAYVAYNAAVDILTKHGNDDPVYERKQLVRYKVNKYRLRAEKIYNMYLSPEIKEIELITKPSEEDVSKRPLFDLYKFNVVKIINSVILVLHTELQKLFYMKIVHKPVDFKLHDLLLPNRVPYMVKLENHYDCENALFLLLEYSNGSKISEYLLRDDKSTIEEDFPTNRLPPDDSDNESEASFSELINDYNNSRSGGASCDKSFEDFETADVADEAAFTEHHFRQKYTRRRSENARKLSEISSNFDVEAFANKMVVRETLVVKWAAQLLVALEKLHDIGVVCRDLQMKNIMIDDNEDVVLTYMYDKRDSSDLFSSKLNHNLAPEVYGFQEITESADWYSYGAILYELLVGIPLSEVHTNGISICKSVKVPGHVSPEGRSLLKQLLVYEPQERLGWGPNGTENLKSHPFFKSIHWESLDPK</sequence>
<dbReference type="EMBL" id="OU900099">
    <property type="protein sequence ID" value="CAG9863559.1"/>
    <property type="molecule type" value="Genomic_DNA"/>
</dbReference>
<dbReference type="GO" id="GO:0005524">
    <property type="term" value="F:ATP binding"/>
    <property type="evidence" value="ECO:0007669"/>
    <property type="project" value="InterPro"/>
</dbReference>
<dbReference type="PANTHER" id="PTHR15508:SF8">
    <property type="entry name" value="LD24550P"/>
    <property type="match status" value="1"/>
</dbReference>
<gene>
    <name evidence="4" type="ORF">PHYEVI_LOCUS9845</name>
</gene>
<evidence type="ECO:0000313" key="5">
    <source>
        <dbReference type="Proteomes" id="UP001153712"/>
    </source>
</evidence>
<dbReference type="GO" id="GO:0004672">
    <property type="term" value="F:protein kinase activity"/>
    <property type="evidence" value="ECO:0007669"/>
    <property type="project" value="InterPro"/>
</dbReference>
<dbReference type="SUPFAM" id="SSF64268">
    <property type="entry name" value="PX domain"/>
    <property type="match status" value="1"/>
</dbReference>
<dbReference type="PROSITE" id="PS50011">
    <property type="entry name" value="PROTEIN_KINASE_DOM"/>
    <property type="match status" value="1"/>
</dbReference>
<dbReference type="InterPro" id="IPR001683">
    <property type="entry name" value="PX_dom"/>
</dbReference>